<comment type="caution">
    <text evidence="11">The sequence shown here is derived from an EMBL/GenBank/DDBJ whole genome shotgun (WGS) entry which is preliminary data.</text>
</comment>
<feature type="chain" id="PRO_5038985282" description="Urocanate reductase" evidence="9">
    <location>
        <begin position="28"/>
        <end position="654"/>
    </location>
</feature>
<dbReference type="SMART" id="SM00900">
    <property type="entry name" value="FMN_bind"/>
    <property type="match status" value="1"/>
</dbReference>
<evidence type="ECO:0000313" key="12">
    <source>
        <dbReference type="Proteomes" id="UP000727506"/>
    </source>
</evidence>
<proteinExistence type="predicted"/>
<dbReference type="PANTHER" id="PTHR43400:SF10">
    <property type="entry name" value="3-OXOSTEROID 1-DEHYDROGENASE"/>
    <property type="match status" value="1"/>
</dbReference>
<dbReference type="InterPro" id="IPR006311">
    <property type="entry name" value="TAT_signal"/>
</dbReference>
<dbReference type="GO" id="GO:0033765">
    <property type="term" value="F:steroid dehydrogenase activity, acting on the CH-CH group of donors"/>
    <property type="evidence" value="ECO:0007669"/>
    <property type="project" value="UniProtKB-ARBA"/>
</dbReference>
<sequence length="654" mass="69877">MGEYSRRNFLKGSALGLAAVAGVGALAGCAPKGANQGGGAVKDGMTYADTIEWNGEYDVVVVGFGGAGAVAARYAAEEGARVLLIDKAPLGNEGGNTRYCGQLIVYSEDKEAMKKYYAGLAAGHDLPEDVLETYCQGLTETKQMLIDDFDVPEENFQHWKDDCSLQPLIAHFLPEYPEIEGGEALDLISVNREEQGFSHLWKAYRKKIDSMSDKIDVWCNAPATHLFQDPVSKAVIGLTVEKDGEPVNVRALNGVVLSCGGFENNKTMVEGYLGLSKFTVSGTLFNTGDGIKLASEVGADFWHMEAYEGNCFHFGGVSFPIKETEHSLRSVMNNPYLVSGSYVVVGDDGQRYMTEDAVARHGHMPVNGEWVMIKRPHTTWWVWDSAHNELIEKMNGLAGYDETLVTADTIAELEVALGIREGALQSTIDGFNRSAKDGFDPDFRRAPESMRPFSETGPYYAIELRQAILNTQGGARRNGNAEVVGIDGEPIPHLYSAGEFGGITPYQYNGGGNMAECLIFGRLAGKGAAAQKDPLPPLPVNVESEIEYTQGSGSSTVETDPASVEVEANQYVGASDSGMGGQALVKVTLDGSTIADVEIVEHHETAGIGTPAIETIPGAIVEANSADVDVVAGATMSSRAIIDATKDALAKAGL</sequence>
<protein>
    <recommendedName>
        <fullName evidence="4">Urocanate reductase</fullName>
        <ecNumber evidence="3">1.3.99.33</ecNumber>
    </recommendedName>
</protein>
<evidence type="ECO:0000256" key="1">
    <source>
        <dbReference type="ARBA" id="ARBA00001917"/>
    </source>
</evidence>
<evidence type="ECO:0000256" key="4">
    <source>
        <dbReference type="ARBA" id="ARBA00015872"/>
    </source>
</evidence>
<organism evidence="11 12">
    <name type="scientific">Slackia piriformis</name>
    <dbReference type="NCBI Taxonomy" id="626934"/>
    <lineage>
        <taxon>Bacteria</taxon>
        <taxon>Bacillati</taxon>
        <taxon>Actinomycetota</taxon>
        <taxon>Coriobacteriia</taxon>
        <taxon>Eggerthellales</taxon>
        <taxon>Eggerthellaceae</taxon>
        <taxon>Slackia</taxon>
    </lineage>
</organism>
<keyword evidence="7" id="KW-0560">Oxidoreductase</keyword>
<accession>A0A943UYJ0</accession>
<evidence type="ECO:0000259" key="10">
    <source>
        <dbReference type="SMART" id="SM00900"/>
    </source>
</evidence>
<dbReference type="EMBL" id="JAGZSV010000004">
    <property type="protein sequence ID" value="MBS6939981.1"/>
    <property type="molecule type" value="Genomic_DNA"/>
</dbReference>
<evidence type="ECO:0000256" key="6">
    <source>
        <dbReference type="ARBA" id="ARBA00022827"/>
    </source>
</evidence>
<reference evidence="11" key="1">
    <citation type="submission" date="2021-02" db="EMBL/GenBank/DDBJ databases">
        <title>Infant gut strain persistence is associated with maternal origin, phylogeny, and functional potential including surface adhesion and iron acquisition.</title>
        <authorList>
            <person name="Lou Y.C."/>
        </authorList>
    </citation>
    <scope>NUCLEOTIDE SEQUENCE</scope>
    <source>
        <strain evidence="11">L2_039_000G1_dasL2_039_000G1_concoct_11</strain>
    </source>
</reference>
<evidence type="ECO:0000256" key="7">
    <source>
        <dbReference type="ARBA" id="ARBA00023002"/>
    </source>
</evidence>
<dbReference type="GO" id="GO:0010181">
    <property type="term" value="F:FMN binding"/>
    <property type="evidence" value="ECO:0007669"/>
    <property type="project" value="InterPro"/>
</dbReference>
<dbReference type="EC" id="1.3.99.33" evidence="3"/>
<evidence type="ECO:0000256" key="2">
    <source>
        <dbReference type="ARBA" id="ARBA00001974"/>
    </source>
</evidence>
<dbReference type="Pfam" id="PF00890">
    <property type="entry name" value="FAD_binding_2"/>
    <property type="match status" value="1"/>
</dbReference>
<keyword evidence="6" id="KW-0274">FAD</keyword>
<evidence type="ECO:0000256" key="9">
    <source>
        <dbReference type="SAM" id="SignalP"/>
    </source>
</evidence>
<evidence type="ECO:0000256" key="8">
    <source>
        <dbReference type="ARBA" id="ARBA00049922"/>
    </source>
</evidence>
<keyword evidence="5" id="KW-0285">Flavoprotein</keyword>
<evidence type="ECO:0000256" key="3">
    <source>
        <dbReference type="ARBA" id="ARBA00013137"/>
    </source>
</evidence>
<evidence type="ECO:0000256" key="5">
    <source>
        <dbReference type="ARBA" id="ARBA00022630"/>
    </source>
</evidence>
<dbReference type="InterPro" id="IPR007329">
    <property type="entry name" value="FMN-bd"/>
</dbReference>
<comment type="catalytic activity">
    <reaction evidence="8">
        <text>dihydrourocanate + A = urocanate + AH2</text>
        <dbReference type="Rhea" id="RHEA:36059"/>
        <dbReference type="ChEBI" id="CHEBI:13193"/>
        <dbReference type="ChEBI" id="CHEBI:17499"/>
        <dbReference type="ChEBI" id="CHEBI:27247"/>
        <dbReference type="ChEBI" id="CHEBI:72991"/>
        <dbReference type="EC" id="1.3.99.33"/>
    </reaction>
</comment>
<dbReference type="InterPro" id="IPR036188">
    <property type="entry name" value="FAD/NAD-bd_sf"/>
</dbReference>
<feature type="signal peptide" evidence="9">
    <location>
        <begin position="1"/>
        <end position="27"/>
    </location>
</feature>
<dbReference type="PROSITE" id="PS51318">
    <property type="entry name" value="TAT"/>
    <property type="match status" value="1"/>
</dbReference>
<comment type="cofactor">
    <cofactor evidence="2">
        <name>FAD</name>
        <dbReference type="ChEBI" id="CHEBI:57692"/>
    </cofactor>
</comment>
<dbReference type="Gene3D" id="3.90.700.10">
    <property type="entry name" value="Succinate dehydrogenase/fumarate reductase flavoprotein, catalytic domain"/>
    <property type="match status" value="1"/>
</dbReference>
<dbReference type="NCBIfam" id="TIGR01409">
    <property type="entry name" value="TAT_signal_seq"/>
    <property type="match status" value="1"/>
</dbReference>
<dbReference type="PANTHER" id="PTHR43400">
    <property type="entry name" value="FUMARATE REDUCTASE"/>
    <property type="match status" value="1"/>
</dbReference>
<dbReference type="SUPFAM" id="SSF56425">
    <property type="entry name" value="Succinate dehydrogenase/fumarate reductase flavoprotein, catalytic domain"/>
    <property type="match status" value="1"/>
</dbReference>
<dbReference type="Pfam" id="PF04205">
    <property type="entry name" value="FMN_bind"/>
    <property type="match status" value="1"/>
</dbReference>
<dbReference type="Proteomes" id="UP000727506">
    <property type="component" value="Unassembled WGS sequence"/>
</dbReference>
<feature type="domain" description="FMN-binding" evidence="10">
    <location>
        <begin position="578"/>
        <end position="652"/>
    </location>
</feature>
<name>A0A943UYJ0_9ACTN</name>
<dbReference type="InterPro" id="IPR019546">
    <property type="entry name" value="TAT_signal_bac_arc"/>
</dbReference>
<dbReference type="Gene3D" id="3.50.50.60">
    <property type="entry name" value="FAD/NAD(P)-binding domain"/>
    <property type="match status" value="1"/>
</dbReference>
<gene>
    <name evidence="11" type="ORF">KH142_00560</name>
</gene>
<dbReference type="InterPro" id="IPR050315">
    <property type="entry name" value="FAD-oxidoreductase_2"/>
</dbReference>
<dbReference type="PROSITE" id="PS51257">
    <property type="entry name" value="PROKAR_LIPOPROTEIN"/>
    <property type="match status" value="1"/>
</dbReference>
<keyword evidence="9" id="KW-0732">Signal</keyword>
<dbReference type="SUPFAM" id="SSF51905">
    <property type="entry name" value="FAD/NAD(P)-binding domain"/>
    <property type="match status" value="1"/>
</dbReference>
<evidence type="ECO:0000313" key="11">
    <source>
        <dbReference type="EMBL" id="MBS6939981.1"/>
    </source>
</evidence>
<dbReference type="Gene3D" id="3.90.1010.20">
    <property type="match status" value="1"/>
</dbReference>
<dbReference type="InterPro" id="IPR027477">
    <property type="entry name" value="Succ_DH/fumarate_Rdtase_cat_sf"/>
</dbReference>
<comment type="cofactor">
    <cofactor evidence="1">
        <name>FMN</name>
        <dbReference type="ChEBI" id="CHEBI:58210"/>
    </cofactor>
</comment>
<dbReference type="AlphaFoldDB" id="A0A943UYJ0"/>
<dbReference type="InterPro" id="IPR003953">
    <property type="entry name" value="FAD-dep_OxRdtase_2_FAD-bd"/>
</dbReference>
<dbReference type="GO" id="GO:0016020">
    <property type="term" value="C:membrane"/>
    <property type="evidence" value="ECO:0007669"/>
    <property type="project" value="InterPro"/>
</dbReference>